<organism evidence="2 3">
    <name type="scientific">Rhipicephalus sanguineus</name>
    <name type="common">Brown dog tick</name>
    <name type="synonym">Ixodes sanguineus</name>
    <dbReference type="NCBI Taxonomy" id="34632"/>
    <lineage>
        <taxon>Eukaryota</taxon>
        <taxon>Metazoa</taxon>
        <taxon>Ecdysozoa</taxon>
        <taxon>Arthropoda</taxon>
        <taxon>Chelicerata</taxon>
        <taxon>Arachnida</taxon>
        <taxon>Acari</taxon>
        <taxon>Parasitiformes</taxon>
        <taxon>Ixodida</taxon>
        <taxon>Ixodoidea</taxon>
        <taxon>Ixodidae</taxon>
        <taxon>Rhipicephalinae</taxon>
        <taxon>Rhipicephalus</taxon>
        <taxon>Rhipicephalus</taxon>
    </lineage>
</organism>
<evidence type="ECO:0000256" key="1">
    <source>
        <dbReference type="SAM" id="MobiDB-lite"/>
    </source>
</evidence>
<comment type="caution">
    <text evidence="2">The sequence shown here is derived from an EMBL/GenBank/DDBJ whole genome shotgun (WGS) entry which is preliminary data.</text>
</comment>
<accession>A0A9D4T9P3</accession>
<reference evidence="2" key="1">
    <citation type="journal article" date="2020" name="Cell">
        <title>Large-Scale Comparative Analyses of Tick Genomes Elucidate Their Genetic Diversity and Vector Capacities.</title>
        <authorList>
            <consortium name="Tick Genome and Microbiome Consortium (TIGMIC)"/>
            <person name="Jia N."/>
            <person name="Wang J."/>
            <person name="Shi W."/>
            <person name="Du L."/>
            <person name="Sun Y."/>
            <person name="Zhan W."/>
            <person name="Jiang J.F."/>
            <person name="Wang Q."/>
            <person name="Zhang B."/>
            <person name="Ji P."/>
            <person name="Bell-Sakyi L."/>
            <person name="Cui X.M."/>
            <person name="Yuan T.T."/>
            <person name="Jiang B.G."/>
            <person name="Yang W.F."/>
            <person name="Lam T.T."/>
            <person name="Chang Q.C."/>
            <person name="Ding S.J."/>
            <person name="Wang X.J."/>
            <person name="Zhu J.G."/>
            <person name="Ruan X.D."/>
            <person name="Zhao L."/>
            <person name="Wei J.T."/>
            <person name="Ye R.Z."/>
            <person name="Que T.C."/>
            <person name="Du C.H."/>
            <person name="Zhou Y.H."/>
            <person name="Cheng J.X."/>
            <person name="Dai P.F."/>
            <person name="Guo W.B."/>
            <person name="Han X.H."/>
            <person name="Huang E.J."/>
            <person name="Li L.F."/>
            <person name="Wei W."/>
            <person name="Gao Y.C."/>
            <person name="Liu J.Z."/>
            <person name="Shao H.Z."/>
            <person name="Wang X."/>
            <person name="Wang C.C."/>
            <person name="Yang T.C."/>
            <person name="Huo Q.B."/>
            <person name="Li W."/>
            <person name="Chen H.Y."/>
            <person name="Chen S.E."/>
            <person name="Zhou L.G."/>
            <person name="Ni X.B."/>
            <person name="Tian J.H."/>
            <person name="Sheng Y."/>
            <person name="Liu T."/>
            <person name="Pan Y.S."/>
            <person name="Xia L.Y."/>
            <person name="Li J."/>
            <person name="Zhao F."/>
            <person name="Cao W.C."/>
        </authorList>
    </citation>
    <scope>NUCLEOTIDE SEQUENCE</scope>
    <source>
        <strain evidence="2">Rsan-2018</strain>
    </source>
</reference>
<dbReference type="AlphaFoldDB" id="A0A9D4T9P3"/>
<sequence length="132" mass="14548">MERSLDPRRSEPATVHQRTSLRLVVSSPVWSPLRRPIRARSRRKTLKVSRLVRQGKRRRQRCLLVAEVSEEAPSKITLAPGGRRVALPAPARRPLMSAVMTPAAKTDDGAEGRAGCRPDGGSRRPEAAAERG</sequence>
<keyword evidence="3" id="KW-1185">Reference proteome</keyword>
<feature type="region of interest" description="Disordered" evidence="1">
    <location>
        <begin position="96"/>
        <end position="132"/>
    </location>
</feature>
<reference evidence="2" key="2">
    <citation type="submission" date="2021-09" db="EMBL/GenBank/DDBJ databases">
        <authorList>
            <person name="Jia N."/>
            <person name="Wang J."/>
            <person name="Shi W."/>
            <person name="Du L."/>
            <person name="Sun Y."/>
            <person name="Zhan W."/>
            <person name="Jiang J."/>
            <person name="Wang Q."/>
            <person name="Zhang B."/>
            <person name="Ji P."/>
            <person name="Sakyi L.B."/>
            <person name="Cui X."/>
            <person name="Yuan T."/>
            <person name="Jiang B."/>
            <person name="Yang W."/>
            <person name="Lam T.T.-Y."/>
            <person name="Chang Q."/>
            <person name="Ding S."/>
            <person name="Wang X."/>
            <person name="Zhu J."/>
            <person name="Ruan X."/>
            <person name="Zhao L."/>
            <person name="Wei J."/>
            <person name="Que T."/>
            <person name="Du C."/>
            <person name="Cheng J."/>
            <person name="Dai P."/>
            <person name="Han X."/>
            <person name="Huang E."/>
            <person name="Gao Y."/>
            <person name="Liu J."/>
            <person name="Shao H."/>
            <person name="Ye R."/>
            <person name="Li L."/>
            <person name="Wei W."/>
            <person name="Wang X."/>
            <person name="Wang C."/>
            <person name="Huo Q."/>
            <person name="Li W."/>
            <person name="Guo W."/>
            <person name="Chen H."/>
            <person name="Chen S."/>
            <person name="Zhou L."/>
            <person name="Zhou L."/>
            <person name="Ni X."/>
            <person name="Tian J."/>
            <person name="Zhou Y."/>
            <person name="Sheng Y."/>
            <person name="Liu T."/>
            <person name="Pan Y."/>
            <person name="Xia L."/>
            <person name="Li J."/>
            <person name="Zhao F."/>
            <person name="Cao W."/>
        </authorList>
    </citation>
    <scope>NUCLEOTIDE SEQUENCE</scope>
    <source>
        <strain evidence="2">Rsan-2018</strain>
        <tissue evidence="2">Larvae</tissue>
    </source>
</reference>
<evidence type="ECO:0000313" key="2">
    <source>
        <dbReference type="EMBL" id="KAH7983423.1"/>
    </source>
</evidence>
<evidence type="ECO:0000313" key="3">
    <source>
        <dbReference type="Proteomes" id="UP000821837"/>
    </source>
</evidence>
<dbReference type="Proteomes" id="UP000821837">
    <property type="component" value="Chromosome 1"/>
</dbReference>
<proteinExistence type="predicted"/>
<protein>
    <submittedName>
        <fullName evidence="2">Uncharacterized protein</fullName>
    </submittedName>
</protein>
<feature type="compositionally biased region" description="Basic and acidic residues" evidence="1">
    <location>
        <begin position="105"/>
        <end position="132"/>
    </location>
</feature>
<gene>
    <name evidence="2" type="ORF">HPB52_011935</name>
</gene>
<name>A0A9D4T9P3_RHISA</name>
<dbReference type="EMBL" id="JABSTV010001245">
    <property type="protein sequence ID" value="KAH7983423.1"/>
    <property type="molecule type" value="Genomic_DNA"/>
</dbReference>